<keyword evidence="5" id="KW-0460">Magnesium</keyword>
<comment type="cofactor">
    <cofactor evidence="1">
        <name>Mg(2+)</name>
        <dbReference type="ChEBI" id="CHEBI:18420"/>
    </cofactor>
</comment>
<protein>
    <recommendedName>
        <fullName evidence="8">HAD family hydrolase</fullName>
    </recommendedName>
</protein>
<dbReference type="InterPro" id="IPR036412">
    <property type="entry name" value="HAD-like_sf"/>
</dbReference>
<evidence type="ECO:0000256" key="1">
    <source>
        <dbReference type="ARBA" id="ARBA00001946"/>
    </source>
</evidence>
<proteinExistence type="inferred from homology"/>
<organism evidence="6 7">
    <name type="scientific">Haladaptatus pallidirubidus</name>
    <dbReference type="NCBI Taxonomy" id="1008152"/>
    <lineage>
        <taxon>Archaea</taxon>
        <taxon>Methanobacteriati</taxon>
        <taxon>Methanobacteriota</taxon>
        <taxon>Stenosarchaea group</taxon>
        <taxon>Halobacteria</taxon>
        <taxon>Halobacteriales</taxon>
        <taxon>Haladaptataceae</taxon>
        <taxon>Haladaptatus</taxon>
    </lineage>
</organism>
<dbReference type="InterPro" id="IPR006439">
    <property type="entry name" value="HAD-SF_hydro_IA"/>
</dbReference>
<comment type="caution">
    <text evidence="6">The sequence shown here is derived from an EMBL/GenBank/DDBJ whole genome shotgun (WGS) entry which is preliminary data.</text>
</comment>
<dbReference type="Gene3D" id="3.40.50.1000">
    <property type="entry name" value="HAD superfamily/HAD-like"/>
    <property type="match status" value="1"/>
</dbReference>
<evidence type="ECO:0000313" key="7">
    <source>
        <dbReference type="Proteomes" id="UP001501729"/>
    </source>
</evidence>
<evidence type="ECO:0000313" key="6">
    <source>
        <dbReference type="EMBL" id="GAA5049019.1"/>
    </source>
</evidence>
<evidence type="ECO:0008006" key="8">
    <source>
        <dbReference type="Google" id="ProtNLM"/>
    </source>
</evidence>
<dbReference type="GO" id="GO:0046872">
    <property type="term" value="F:metal ion binding"/>
    <property type="evidence" value="ECO:0007669"/>
    <property type="project" value="UniProtKB-KW"/>
</dbReference>
<name>A0AAV3UGN1_9EURY</name>
<evidence type="ECO:0000256" key="2">
    <source>
        <dbReference type="ARBA" id="ARBA00007958"/>
    </source>
</evidence>
<dbReference type="PANTHER" id="PTHR46470">
    <property type="entry name" value="N-ACYLNEURAMINATE-9-PHOSPHATASE"/>
    <property type="match status" value="1"/>
</dbReference>
<keyword evidence="7" id="KW-1185">Reference proteome</keyword>
<dbReference type="SUPFAM" id="SSF56784">
    <property type="entry name" value="HAD-like"/>
    <property type="match status" value="1"/>
</dbReference>
<dbReference type="InterPro" id="IPR051400">
    <property type="entry name" value="HAD-like_hydrolase"/>
</dbReference>
<reference evidence="6 7" key="1">
    <citation type="journal article" date="2019" name="Int. J. Syst. Evol. Microbiol.">
        <title>The Global Catalogue of Microorganisms (GCM) 10K type strain sequencing project: providing services to taxonomists for standard genome sequencing and annotation.</title>
        <authorList>
            <consortium name="The Broad Institute Genomics Platform"/>
            <consortium name="The Broad Institute Genome Sequencing Center for Infectious Disease"/>
            <person name="Wu L."/>
            <person name="Ma J."/>
        </authorList>
    </citation>
    <scope>NUCLEOTIDE SEQUENCE [LARGE SCALE GENOMIC DNA]</scope>
    <source>
        <strain evidence="6 7">JCM 17504</strain>
    </source>
</reference>
<dbReference type="AlphaFoldDB" id="A0AAV3UGN1"/>
<dbReference type="GO" id="GO:0044281">
    <property type="term" value="P:small molecule metabolic process"/>
    <property type="evidence" value="ECO:0007669"/>
    <property type="project" value="UniProtKB-ARBA"/>
</dbReference>
<dbReference type="Proteomes" id="UP001501729">
    <property type="component" value="Unassembled WGS sequence"/>
</dbReference>
<dbReference type="GO" id="GO:0016791">
    <property type="term" value="F:phosphatase activity"/>
    <property type="evidence" value="ECO:0007669"/>
    <property type="project" value="TreeGrafter"/>
</dbReference>
<keyword evidence="4" id="KW-0378">Hydrolase</keyword>
<comment type="similarity">
    <text evidence="2">Belongs to the HAD-like hydrolase superfamily.</text>
</comment>
<gene>
    <name evidence="6" type="ORF">GCM10025751_21380</name>
</gene>
<dbReference type="PANTHER" id="PTHR46470:SF2">
    <property type="entry name" value="GLYCERALDEHYDE 3-PHOSPHATE PHOSPHATASE"/>
    <property type="match status" value="1"/>
</dbReference>
<dbReference type="EMBL" id="BAABKX010000003">
    <property type="protein sequence ID" value="GAA5049019.1"/>
    <property type="molecule type" value="Genomic_DNA"/>
</dbReference>
<dbReference type="NCBIfam" id="TIGR01549">
    <property type="entry name" value="HAD-SF-IA-v1"/>
    <property type="match status" value="1"/>
</dbReference>
<evidence type="ECO:0000256" key="3">
    <source>
        <dbReference type="ARBA" id="ARBA00022723"/>
    </source>
</evidence>
<accession>A0AAV3UGN1</accession>
<dbReference type="Pfam" id="PF00702">
    <property type="entry name" value="Hydrolase"/>
    <property type="match status" value="1"/>
</dbReference>
<evidence type="ECO:0000256" key="4">
    <source>
        <dbReference type="ARBA" id="ARBA00022801"/>
    </source>
</evidence>
<dbReference type="InterPro" id="IPR023214">
    <property type="entry name" value="HAD_sf"/>
</dbReference>
<evidence type="ECO:0000256" key="5">
    <source>
        <dbReference type="ARBA" id="ARBA00022842"/>
    </source>
</evidence>
<sequence>MLAIRQINVKLLPSVTRVLNELSQEHRLAIVTNGAPNAQQQKINAVNLERWVDAIVIAGHDIPPKPDPEPFERAIQLLNATSATTVHVGDSLETYIAGASAAGLDSVWLSDSDNITEYTPTHQIESIVDLLSFPWIEESPSNSG</sequence>
<keyword evidence="3" id="KW-0479">Metal-binding</keyword>